<dbReference type="Proteomes" id="UP001222325">
    <property type="component" value="Unassembled WGS sequence"/>
</dbReference>
<evidence type="ECO:0000313" key="2">
    <source>
        <dbReference type="EMBL" id="KAJ7075131.1"/>
    </source>
</evidence>
<evidence type="ECO:0000256" key="1">
    <source>
        <dbReference type="SAM" id="MobiDB-lite"/>
    </source>
</evidence>
<protein>
    <submittedName>
        <fullName evidence="2">Uncharacterized protein</fullName>
    </submittedName>
</protein>
<feature type="region of interest" description="Disordered" evidence="1">
    <location>
        <begin position="136"/>
        <end position="164"/>
    </location>
</feature>
<feature type="compositionally biased region" description="Basic and acidic residues" evidence="1">
    <location>
        <begin position="299"/>
        <end position="312"/>
    </location>
</feature>
<accession>A0AAD6XJ24</accession>
<dbReference type="AlphaFoldDB" id="A0AAD6XJ24"/>
<reference evidence="2" key="1">
    <citation type="submission" date="2023-03" db="EMBL/GenBank/DDBJ databases">
        <title>Massive genome expansion in bonnet fungi (Mycena s.s.) driven by repeated elements and novel gene families across ecological guilds.</title>
        <authorList>
            <consortium name="Lawrence Berkeley National Laboratory"/>
            <person name="Harder C.B."/>
            <person name="Miyauchi S."/>
            <person name="Viragh M."/>
            <person name="Kuo A."/>
            <person name="Thoen E."/>
            <person name="Andreopoulos B."/>
            <person name="Lu D."/>
            <person name="Skrede I."/>
            <person name="Drula E."/>
            <person name="Henrissat B."/>
            <person name="Morin E."/>
            <person name="Kohler A."/>
            <person name="Barry K."/>
            <person name="LaButti K."/>
            <person name="Morin E."/>
            <person name="Salamov A."/>
            <person name="Lipzen A."/>
            <person name="Mereny Z."/>
            <person name="Hegedus B."/>
            <person name="Baldrian P."/>
            <person name="Stursova M."/>
            <person name="Weitz H."/>
            <person name="Taylor A."/>
            <person name="Grigoriev I.V."/>
            <person name="Nagy L.G."/>
            <person name="Martin F."/>
            <person name="Kauserud H."/>
        </authorList>
    </citation>
    <scope>NUCLEOTIDE SEQUENCE</scope>
    <source>
        <strain evidence="2">CBHHK173m</strain>
    </source>
</reference>
<keyword evidence="3" id="KW-1185">Reference proteome</keyword>
<sequence>MPKRKRVPQALHRELTGYADLLRVLRTNDALDLAKHITKPQPQPQRDRDRGRGQGSSTKAAQGSSPKAAQGSSPKAPAGAHPAEDADEDADKRPPKRLRKRDTWTRWPLLPHDVHVPEWGLADEVAALVRHCRLTTNTNTNPNASPRPRPALDDPADAPAPAPGALAAELEDPSADADDAPYLPPLTHAASDFLAALLALMAHHTPARPQSMQSRLRPVGWRSVLDVLGACGGAAVDATMLGNVTARLEAIYGPYEGHALARIATRSAPYPTPRPDAIELERTSLDKADAALFRVVRPPVREPKRTKPRADERDIDSEDLDG</sequence>
<organism evidence="2 3">
    <name type="scientific">Mycena belliarum</name>
    <dbReference type="NCBI Taxonomy" id="1033014"/>
    <lineage>
        <taxon>Eukaryota</taxon>
        <taxon>Fungi</taxon>
        <taxon>Dikarya</taxon>
        <taxon>Basidiomycota</taxon>
        <taxon>Agaricomycotina</taxon>
        <taxon>Agaricomycetes</taxon>
        <taxon>Agaricomycetidae</taxon>
        <taxon>Agaricales</taxon>
        <taxon>Marasmiineae</taxon>
        <taxon>Mycenaceae</taxon>
        <taxon>Mycena</taxon>
    </lineage>
</organism>
<feature type="region of interest" description="Disordered" evidence="1">
    <location>
        <begin position="296"/>
        <end position="322"/>
    </location>
</feature>
<proteinExistence type="predicted"/>
<dbReference type="EMBL" id="JARJCN010000103">
    <property type="protein sequence ID" value="KAJ7075131.1"/>
    <property type="molecule type" value="Genomic_DNA"/>
</dbReference>
<feature type="compositionally biased region" description="Low complexity" evidence="1">
    <location>
        <begin position="136"/>
        <end position="146"/>
    </location>
</feature>
<feature type="compositionally biased region" description="Acidic residues" evidence="1">
    <location>
        <begin position="313"/>
        <end position="322"/>
    </location>
</feature>
<feature type="region of interest" description="Disordered" evidence="1">
    <location>
        <begin position="33"/>
        <end position="99"/>
    </location>
</feature>
<gene>
    <name evidence="2" type="ORF">B0H15DRAFT_806432</name>
</gene>
<evidence type="ECO:0000313" key="3">
    <source>
        <dbReference type="Proteomes" id="UP001222325"/>
    </source>
</evidence>
<name>A0AAD6XJ24_9AGAR</name>
<feature type="compositionally biased region" description="Polar residues" evidence="1">
    <location>
        <begin position="56"/>
        <end position="73"/>
    </location>
</feature>
<comment type="caution">
    <text evidence="2">The sequence shown here is derived from an EMBL/GenBank/DDBJ whole genome shotgun (WGS) entry which is preliminary data.</text>
</comment>